<feature type="domain" description="Tyrosine-protein phosphatase" evidence="3">
    <location>
        <begin position="5"/>
        <end position="147"/>
    </location>
</feature>
<protein>
    <submittedName>
        <fullName evidence="5">Uncharacterized protein</fullName>
    </submittedName>
</protein>
<organism evidence="5 6">
    <name type="scientific">Pestalotiopsis fici (strain W106-1 / CGMCC3.15140)</name>
    <dbReference type="NCBI Taxonomy" id="1229662"/>
    <lineage>
        <taxon>Eukaryota</taxon>
        <taxon>Fungi</taxon>
        <taxon>Dikarya</taxon>
        <taxon>Ascomycota</taxon>
        <taxon>Pezizomycotina</taxon>
        <taxon>Sordariomycetes</taxon>
        <taxon>Xylariomycetidae</taxon>
        <taxon>Amphisphaeriales</taxon>
        <taxon>Sporocadaceae</taxon>
        <taxon>Pestalotiopsis</taxon>
    </lineage>
</organism>
<evidence type="ECO:0000256" key="1">
    <source>
        <dbReference type="ARBA" id="ARBA00022801"/>
    </source>
</evidence>
<dbReference type="OrthoDB" id="10252009at2759"/>
<dbReference type="GO" id="GO:0005737">
    <property type="term" value="C:cytoplasm"/>
    <property type="evidence" value="ECO:0007669"/>
    <property type="project" value="TreeGrafter"/>
</dbReference>
<dbReference type="SMART" id="SM00195">
    <property type="entry name" value="DSPc"/>
    <property type="match status" value="1"/>
</dbReference>
<dbReference type="InterPro" id="IPR000387">
    <property type="entry name" value="Tyr_Pase_dom"/>
</dbReference>
<dbReference type="AlphaFoldDB" id="W3WN55"/>
<dbReference type="InterPro" id="IPR016130">
    <property type="entry name" value="Tyr_Pase_AS"/>
</dbReference>
<dbReference type="PANTHER" id="PTHR46377:SF5">
    <property type="entry name" value="DUAL SPECIFICITY PHOSPHATASE"/>
    <property type="match status" value="1"/>
</dbReference>
<dbReference type="PROSITE" id="PS00383">
    <property type="entry name" value="TYR_PHOSPHATASE_1"/>
    <property type="match status" value="1"/>
</dbReference>
<dbReference type="STRING" id="1229662.W3WN55"/>
<dbReference type="InterPro" id="IPR020422">
    <property type="entry name" value="TYR_PHOSPHATASE_DUAL_dom"/>
</dbReference>
<evidence type="ECO:0000256" key="2">
    <source>
        <dbReference type="ARBA" id="ARBA00022912"/>
    </source>
</evidence>
<evidence type="ECO:0000259" key="4">
    <source>
        <dbReference type="PROSITE" id="PS50056"/>
    </source>
</evidence>
<accession>W3WN55</accession>
<name>W3WN55_PESFW</name>
<dbReference type="Proteomes" id="UP000030651">
    <property type="component" value="Unassembled WGS sequence"/>
</dbReference>
<dbReference type="PROSITE" id="PS50056">
    <property type="entry name" value="TYR_PHOSPHATASE_2"/>
    <property type="match status" value="1"/>
</dbReference>
<dbReference type="GeneID" id="19277240"/>
<proteinExistence type="predicted"/>
<keyword evidence="1" id="KW-0378">Hydrolase</keyword>
<dbReference type="PANTHER" id="PTHR46377">
    <property type="entry name" value="DUAL SPECIFICITY PROTEIN PHOSPHATASE 19"/>
    <property type="match status" value="1"/>
</dbReference>
<keyword evidence="2" id="KW-0904">Protein phosphatase</keyword>
<dbReference type="OMA" id="CAYLMWK"/>
<dbReference type="EMBL" id="KI912118">
    <property type="protein sequence ID" value="ETS75283.1"/>
    <property type="molecule type" value="Genomic_DNA"/>
</dbReference>
<evidence type="ECO:0000313" key="6">
    <source>
        <dbReference type="Proteomes" id="UP000030651"/>
    </source>
</evidence>
<dbReference type="Pfam" id="PF00782">
    <property type="entry name" value="DSPc"/>
    <property type="match status" value="1"/>
</dbReference>
<dbReference type="Gene3D" id="3.90.190.10">
    <property type="entry name" value="Protein tyrosine phosphatase superfamily"/>
    <property type="match status" value="1"/>
</dbReference>
<dbReference type="InterPro" id="IPR029021">
    <property type="entry name" value="Prot-tyrosine_phosphatase-like"/>
</dbReference>
<keyword evidence="6" id="KW-1185">Reference proteome</keyword>
<dbReference type="eggNOG" id="KOG1716">
    <property type="taxonomic scope" value="Eukaryota"/>
</dbReference>
<reference evidence="6" key="1">
    <citation type="journal article" date="2015" name="BMC Genomics">
        <title>Genomic and transcriptomic analysis of the endophytic fungus Pestalotiopsis fici reveals its lifestyle and high potential for synthesis of natural products.</title>
        <authorList>
            <person name="Wang X."/>
            <person name="Zhang X."/>
            <person name="Liu L."/>
            <person name="Xiang M."/>
            <person name="Wang W."/>
            <person name="Sun X."/>
            <person name="Che Y."/>
            <person name="Guo L."/>
            <person name="Liu G."/>
            <person name="Guo L."/>
            <person name="Wang C."/>
            <person name="Yin W.B."/>
            <person name="Stadler M."/>
            <person name="Zhang X."/>
            <person name="Liu X."/>
        </authorList>
    </citation>
    <scope>NUCLEOTIDE SEQUENCE [LARGE SCALE GENOMIC DNA]</scope>
    <source>
        <strain evidence="6">W106-1 / CGMCC3.15140</strain>
    </source>
</reference>
<dbReference type="InParanoid" id="W3WN55"/>
<evidence type="ECO:0000259" key="3">
    <source>
        <dbReference type="PROSITE" id="PS50054"/>
    </source>
</evidence>
<gene>
    <name evidence="5" type="ORF">PFICI_12227</name>
</gene>
<dbReference type="KEGG" id="pfy:PFICI_12227"/>
<dbReference type="GO" id="GO:0008579">
    <property type="term" value="F:JUN kinase phosphatase activity"/>
    <property type="evidence" value="ECO:0007669"/>
    <property type="project" value="TreeGrafter"/>
</dbReference>
<dbReference type="PROSITE" id="PS50054">
    <property type="entry name" value="TYR_PHOSPHATASE_DUAL"/>
    <property type="match status" value="1"/>
</dbReference>
<dbReference type="CDD" id="cd14518">
    <property type="entry name" value="DSP_fungal_YVH1"/>
    <property type="match status" value="1"/>
</dbReference>
<sequence length="184" mass="20805">MGWLDRIPRAGNLYIGGQRALFQTNLVKEAGITHVVSVIDYDVDARQLERMKQLHIDAEDVPGENLLCYFNTTTTFIDDALESGGAVFIHCAMGKSRSATIACAYLMWKYGISPSEALAQVCEGRPVCQPNIGFMEQLSVYHQILGEDDDKIRDKIIEEWEKTRFQGKVWEWDSRTLVTGKSKL</sequence>
<feature type="domain" description="Tyrosine specific protein phosphatases" evidence="4">
    <location>
        <begin position="67"/>
        <end position="126"/>
    </location>
</feature>
<dbReference type="InterPro" id="IPR000340">
    <property type="entry name" value="Dual-sp_phosphatase_cat-dom"/>
</dbReference>
<dbReference type="HOGENOM" id="CLU_027074_11_2_1"/>
<evidence type="ECO:0000313" key="5">
    <source>
        <dbReference type="EMBL" id="ETS75283.1"/>
    </source>
</evidence>
<dbReference type="RefSeq" id="XP_007838999.1">
    <property type="nucleotide sequence ID" value="XM_007840808.1"/>
</dbReference>
<dbReference type="SUPFAM" id="SSF52799">
    <property type="entry name" value="(Phosphotyrosine protein) phosphatases II"/>
    <property type="match status" value="1"/>
</dbReference>